<accession>X1BCB6</accession>
<sequence length="215" mass="24732">FAGLATANHLARKVNRREVKITLIEPKEINVYEPEYLIWVFKDKPFSDLARPISKILNKSVNWLKTTATKINPENKIITIENGDEITYDFLVLATGAKMAEDKIEANIKVNNICNFYTKEGVEQLKETIKNFDGGTIVITPTTVPYKCPPAPFEFAFLLDNHLRKKGIRHKSTIKILFPLSRTFTKVELAKNVENLFDKRNIKFVSFFNYDGIEF</sequence>
<comment type="caution">
    <text evidence="3">The sequence shown here is derived from an EMBL/GenBank/DDBJ whole genome shotgun (WGS) entry which is preliminary data.</text>
</comment>
<feature type="domain" description="FAD/NAD(P)-binding" evidence="1">
    <location>
        <begin position="1"/>
        <end position="107"/>
    </location>
</feature>
<dbReference type="InterPro" id="IPR049386">
    <property type="entry name" value="FCSD_central"/>
</dbReference>
<feature type="domain" description="Sulfide dehydrogenase [flavocytochrome c] flavoprotein chain central" evidence="2">
    <location>
        <begin position="127"/>
        <end position="189"/>
    </location>
</feature>
<dbReference type="GO" id="GO:0016491">
    <property type="term" value="F:oxidoreductase activity"/>
    <property type="evidence" value="ECO:0007669"/>
    <property type="project" value="InterPro"/>
</dbReference>
<dbReference type="EMBL" id="BART01008154">
    <property type="protein sequence ID" value="GAG69616.1"/>
    <property type="molecule type" value="Genomic_DNA"/>
</dbReference>
<evidence type="ECO:0000259" key="2">
    <source>
        <dbReference type="Pfam" id="PF21706"/>
    </source>
</evidence>
<dbReference type="Pfam" id="PF21706">
    <property type="entry name" value="FCSD_central"/>
    <property type="match status" value="1"/>
</dbReference>
<dbReference type="Gene3D" id="3.50.50.100">
    <property type="match status" value="1"/>
</dbReference>
<proteinExistence type="predicted"/>
<dbReference type="InterPro" id="IPR052541">
    <property type="entry name" value="SQRD"/>
</dbReference>
<dbReference type="InterPro" id="IPR036188">
    <property type="entry name" value="FAD/NAD-bd_sf"/>
</dbReference>
<dbReference type="AlphaFoldDB" id="X1BCB6"/>
<dbReference type="PANTHER" id="PTHR43755">
    <property type="match status" value="1"/>
</dbReference>
<dbReference type="PANTHER" id="PTHR43755:SF1">
    <property type="entry name" value="FAD-DEPENDENT PYRIDINE NUCLEOTIDE-DISULPHIDE OXIDOREDUCTASE"/>
    <property type="match status" value="1"/>
</dbReference>
<organism evidence="3">
    <name type="scientific">marine sediment metagenome</name>
    <dbReference type="NCBI Taxonomy" id="412755"/>
    <lineage>
        <taxon>unclassified sequences</taxon>
        <taxon>metagenomes</taxon>
        <taxon>ecological metagenomes</taxon>
    </lineage>
</organism>
<name>X1BCB6_9ZZZZ</name>
<dbReference type="InterPro" id="IPR023753">
    <property type="entry name" value="FAD/NAD-binding_dom"/>
</dbReference>
<evidence type="ECO:0000313" key="3">
    <source>
        <dbReference type="EMBL" id="GAG69616.1"/>
    </source>
</evidence>
<feature type="non-terminal residue" evidence="3">
    <location>
        <position position="1"/>
    </location>
</feature>
<gene>
    <name evidence="3" type="ORF">S01H4_18400</name>
</gene>
<dbReference type="SUPFAM" id="SSF51905">
    <property type="entry name" value="FAD/NAD(P)-binding domain"/>
    <property type="match status" value="2"/>
</dbReference>
<reference evidence="3" key="1">
    <citation type="journal article" date="2014" name="Front. Microbiol.">
        <title>High frequency of phylogenetically diverse reductive dehalogenase-homologous genes in deep subseafloor sedimentary metagenomes.</title>
        <authorList>
            <person name="Kawai M."/>
            <person name="Futagami T."/>
            <person name="Toyoda A."/>
            <person name="Takaki Y."/>
            <person name="Nishi S."/>
            <person name="Hori S."/>
            <person name="Arai W."/>
            <person name="Tsubouchi T."/>
            <person name="Morono Y."/>
            <person name="Uchiyama I."/>
            <person name="Ito T."/>
            <person name="Fujiyama A."/>
            <person name="Inagaki F."/>
            <person name="Takami H."/>
        </authorList>
    </citation>
    <scope>NUCLEOTIDE SEQUENCE</scope>
    <source>
        <strain evidence="3">Expedition CK06-06</strain>
    </source>
</reference>
<protein>
    <submittedName>
        <fullName evidence="3">Uncharacterized protein</fullName>
    </submittedName>
</protein>
<evidence type="ECO:0000259" key="1">
    <source>
        <dbReference type="Pfam" id="PF07992"/>
    </source>
</evidence>
<dbReference type="Pfam" id="PF07992">
    <property type="entry name" value="Pyr_redox_2"/>
    <property type="match status" value="1"/>
</dbReference>